<comment type="caution">
    <text evidence="1">The sequence shown here is derived from an EMBL/GenBank/DDBJ whole genome shotgun (WGS) entry which is preliminary data.</text>
</comment>
<proteinExistence type="predicted"/>
<name>A0A8H6FXN2_9LECA</name>
<evidence type="ECO:0000313" key="1">
    <source>
        <dbReference type="EMBL" id="KAF6236750.1"/>
    </source>
</evidence>
<dbReference type="EMBL" id="JACCJC010000017">
    <property type="protein sequence ID" value="KAF6236750.1"/>
    <property type="molecule type" value="Genomic_DNA"/>
</dbReference>
<protein>
    <submittedName>
        <fullName evidence="1">Uncharacterized protein</fullName>
    </submittedName>
</protein>
<gene>
    <name evidence="1" type="ORF">HO173_005041</name>
</gene>
<keyword evidence="2" id="KW-1185">Reference proteome</keyword>
<dbReference type="Proteomes" id="UP000578531">
    <property type="component" value="Unassembled WGS sequence"/>
</dbReference>
<accession>A0A8H6FXN2</accession>
<sequence length="85" mass="9223">MGHEDRSGQHANSFHNLCDLNNLDLLHVAFEASLPRVQPFPLSGIASQDSKSSSEAAGEGTRCQIYVLFIMGEPCTRISESDQCG</sequence>
<organism evidence="1 2">
    <name type="scientific">Letharia columbiana</name>
    <dbReference type="NCBI Taxonomy" id="112416"/>
    <lineage>
        <taxon>Eukaryota</taxon>
        <taxon>Fungi</taxon>
        <taxon>Dikarya</taxon>
        <taxon>Ascomycota</taxon>
        <taxon>Pezizomycotina</taxon>
        <taxon>Lecanoromycetes</taxon>
        <taxon>OSLEUM clade</taxon>
        <taxon>Lecanoromycetidae</taxon>
        <taxon>Lecanorales</taxon>
        <taxon>Lecanorineae</taxon>
        <taxon>Parmeliaceae</taxon>
        <taxon>Letharia</taxon>
    </lineage>
</organism>
<dbReference type="AlphaFoldDB" id="A0A8H6FXN2"/>
<dbReference type="RefSeq" id="XP_037166083.1">
    <property type="nucleotide sequence ID" value="XM_037306959.1"/>
</dbReference>
<dbReference type="GeneID" id="59286705"/>
<evidence type="ECO:0000313" key="2">
    <source>
        <dbReference type="Proteomes" id="UP000578531"/>
    </source>
</evidence>
<reference evidence="1 2" key="1">
    <citation type="journal article" date="2020" name="Genomics">
        <title>Complete, high-quality genomes from long-read metagenomic sequencing of two wolf lichen thalli reveals enigmatic genome architecture.</title>
        <authorList>
            <person name="McKenzie S.K."/>
            <person name="Walston R.F."/>
            <person name="Allen J.L."/>
        </authorList>
    </citation>
    <scope>NUCLEOTIDE SEQUENCE [LARGE SCALE GENOMIC DNA]</scope>
    <source>
        <strain evidence="1">WasteWater2</strain>
    </source>
</reference>